<dbReference type="GO" id="GO:0005829">
    <property type="term" value="C:cytosol"/>
    <property type="evidence" value="ECO:0007669"/>
    <property type="project" value="TreeGrafter"/>
</dbReference>
<keyword evidence="7 13" id="KW-0418">Kinase</keyword>
<keyword evidence="4 13" id="KW-0808">Transferase</keyword>
<dbReference type="InterPro" id="IPR000719">
    <property type="entry name" value="Prot_kinase_dom"/>
</dbReference>
<organism evidence="13">
    <name type="scientific">Candidatus Iainarchaeum sp</name>
    <dbReference type="NCBI Taxonomy" id="3101447"/>
    <lineage>
        <taxon>Archaea</taxon>
        <taxon>Candidatus Iainarchaeota</taxon>
        <taxon>Candidatus Iainarchaeia</taxon>
        <taxon>Candidatus Iainarchaeales</taxon>
        <taxon>Candidatus Iainarchaeaceae</taxon>
        <taxon>Candidatus Iainarchaeum</taxon>
    </lineage>
</organism>
<name>A0A7T9DK86_9ARCH</name>
<dbReference type="InterPro" id="IPR011009">
    <property type="entry name" value="Kinase-like_dom_sf"/>
</dbReference>
<keyword evidence="6" id="KW-0547">Nucleotide-binding</keyword>
<keyword evidence="5" id="KW-0819">tRNA processing</keyword>
<evidence type="ECO:0000256" key="1">
    <source>
        <dbReference type="ARBA" id="ARBA00010630"/>
    </source>
</evidence>
<evidence type="ECO:0000256" key="5">
    <source>
        <dbReference type="ARBA" id="ARBA00022694"/>
    </source>
</evidence>
<keyword evidence="8" id="KW-0067">ATP-binding</keyword>
<dbReference type="InterPro" id="IPR022495">
    <property type="entry name" value="Bud32"/>
</dbReference>
<dbReference type="EC" id="2.7.11.1" evidence="2"/>
<reference evidence="13" key="1">
    <citation type="submission" date="2020-11" db="EMBL/GenBank/DDBJ databases">
        <title>Connecting structure to function with the recovery of over 1000 high-quality activated sludge metagenome-assembled genomes encoding full-length rRNA genes using long-read sequencing.</title>
        <authorList>
            <person name="Singleton C.M."/>
            <person name="Petriglieri F."/>
            <person name="Kristensen J.M."/>
            <person name="Kirkegaard R.H."/>
            <person name="Michaelsen T.Y."/>
            <person name="Andersen M.H."/>
            <person name="Karst S.M."/>
            <person name="Dueholm M.S."/>
            <person name="Nielsen P.H."/>
            <person name="Albertsen M."/>
        </authorList>
    </citation>
    <scope>NUCLEOTIDE SEQUENCE</scope>
    <source>
        <strain evidence="13">Fred_18-Q3-R57-64_BAT3C.431</strain>
    </source>
</reference>
<dbReference type="GO" id="GO:0000408">
    <property type="term" value="C:EKC/KEOPS complex"/>
    <property type="evidence" value="ECO:0007669"/>
    <property type="project" value="UniProtKB-ARBA"/>
</dbReference>
<dbReference type="Gene3D" id="1.10.510.10">
    <property type="entry name" value="Transferase(Phosphotransferase) domain 1"/>
    <property type="match status" value="1"/>
</dbReference>
<dbReference type="SUPFAM" id="SSF56112">
    <property type="entry name" value="Protein kinase-like (PK-like)"/>
    <property type="match status" value="1"/>
</dbReference>
<dbReference type="InterPro" id="IPR008266">
    <property type="entry name" value="Tyr_kinase_AS"/>
</dbReference>
<evidence type="ECO:0000256" key="10">
    <source>
        <dbReference type="ARBA" id="ARBA00048679"/>
    </source>
</evidence>
<dbReference type="PROSITE" id="PS00109">
    <property type="entry name" value="PROTEIN_KINASE_TYR"/>
    <property type="match status" value="1"/>
</dbReference>
<accession>A0A7T9DK86</accession>
<evidence type="ECO:0000256" key="4">
    <source>
        <dbReference type="ARBA" id="ARBA00022679"/>
    </source>
</evidence>
<dbReference type="GO" id="GO:0004674">
    <property type="term" value="F:protein serine/threonine kinase activity"/>
    <property type="evidence" value="ECO:0007669"/>
    <property type="project" value="UniProtKB-KW"/>
</dbReference>
<dbReference type="PANTHER" id="PTHR12209">
    <property type="entry name" value="NON-SPECIFIC SERINE/THREONINE PROTEIN KINASE"/>
    <property type="match status" value="1"/>
</dbReference>
<dbReference type="NCBIfam" id="TIGR03724">
    <property type="entry name" value="arch_bud32"/>
    <property type="match status" value="1"/>
</dbReference>
<comment type="catalytic activity">
    <reaction evidence="10">
        <text>L-seryl-[protein] + ATP = O-phospho-L-seryl-[protein] + ADP + H(+)</text>
        <dbReference type="Rhea" id="RHEA:17989"/>
        <dbReference type="Rhea" id="RHEA-COMP:9863"/>
        <dbReference type="Rhea" id="RHEA-COMP:11604"/>
        <dbReference type="ChEBI" id="CHEBI:15378"/>
        <dbReference type="ChEBI" id="CHEBI:29999"/>
        <dbReference type="ChEBI" id="CHEBI:30616"/>
        <dbReference type="ChEBI" id="CHEBI:83421"/>
        <dbReference type="ChEBI" id="CHEBI:456216"/>
        <dbReference type="EC" id="2.7.11.1"/>
    </reaction>
</comment>
<dbReference type="Proteomes" id="UP000596004">
    <property type="component" value="Chromosome"/>
</dbReference>
<dbReference type="EMBL" id="CP064981">
    <property type="protein sequence ID" value="QQR92864.1"/>
    <property type="molecule type" value="Genomic_DNA"/>
</dbReference>
<keyword evidence="3 13" id="KW-0723">Serine/threonine-protein kinase</keyword>
<comment type="subunit">
    <text evidence="11">Component of the KEOPS complex that consists of Kae1, Bud32, Cgi121 and Pcc1; the whole complex dimerizes.</text>
</comment>
<evidence type="ECO:0000256" key="3">
    <source>
        <dbReference type="ARBA" id="ARBA00022527"/>
    </source>
</evidence>
<dbReference type="PANTHER" id="PTHR12209:SF0">
    <property type="entry name" value="EKC_KEOPS COMPLEX SUBUNIT TP53RK"/>
    <property type="match status" value="1"/>
</dbReference>
<evidence type="ECO:0000256" key="11">
    <source>
        <dbReference type="ARBA" id="ARBA00065170"/>
    </source>
</evidence>
<dbReference type="FunFam" id="3.30.200.20:FF:000201">
    <property type="entry name" value="TP53-regulating kinase isoform X1"/>
    <property type="match status" value="1"/>
</dbReference>
<dbReference type="GO" id="GO:0005524">
    <property type="term" value="F:ATP binding"/>
    <property type="evidence" value="ECO:0007669"/>
    <property type="project" value="UniProtKB-KW"/>
</dbReference>
<dbReference type="AlphaFoldDB" id="A0A7T9DK86"/>
<evidence type="ECO:0000256" key="8">
    <source>
        <dbReference type="ARBA" id="ARBA00022840"/>
    </source>
</evidence>
<protein>
    <recommendedName>
        <fullName evidence="2">non-specific serine/threonine protein kinase</fullName>
        <ecNumber evidence="2">2.7.11.1</ecNumber>
    </recommendedName>
</protein>
<gene>
    <name evidence="13" type="ORF">IPJ89_01300</name>
</gene>
<feature type="domain" description="Protein kinase" evidence="12">
    <location>
        <begin position="2"/>
        <end position="213"/>
    </location>
</feature>
<evidence type="ECO:0000256" key="7">
    <source>
        <dbReference type="ARBA" id="ARBA00022777"/>
    </source>
</evidence>
<comment type="similarity">
    <text evidence="1">Belongs to the protein kinase superfamily. BUD32 family.</text>
</comment>
<dbReference type="Gene3D" id="3.30.200.20">
    <property type="entry name" value="Phosphorylase Kinase, domain 1"/>
    <property type="match status" value="1"/>
</dbReference>
<dbReference type="GO" id="GO:0008033">
    <property type="term" value="P:tRNA processing"/>
    <property type="evidence" value="ECO:0007669"/>
    <property type="project" value="UniProtKB-KW"/>
</dbReference>
<sequence>MRAATTILSRGAEATIEQLTIFGKECIKKTRIKKSYRHPSLDEKLRKERMSHEAKMLHAVKELGVRAPLLYAIDHHEMAIYMEYLDAPRLKHVLQSKTKGKLREELCVELGKQIATLHAHDIVHGDLTTSNVLVDKLKTKKPELVFIDFGLASITSKLEDKAVDLVNLKKTFSATHSELPRGWELIVQGYLSNSGKEAVLKQLKEVEARIRYA</sequence>
<evidence type="ECO:0000256" key="9">
    <source>
        <dbReference type="ARBA" id="ARBA00047899"/>
    </source>
</evidence>
<evidence type="ECO:0000256" key="2">
    <source>
        <dbReference type="ARBA" id="ARBA00012513"/>
    </source>
</evidence>
<evidence type="ECO:0000256" key="6">
    <source>
        <dbReference type="ARBA" id="ARBA00022741"/>
    </source>
</evidence>
<proteinExistence type="inferred from homology"/>
<comment type="catalytic activity">
    <reaction evidence="9">
        <text>L-threonyl-[protein] + ATP = O-phospho-L-threonyl-[protein] + ADP + H(+)</text>
        <dbReference type="Rhea" id="RHEA:46608"/>
        <dbReference type="Rhea" id="RHEA-COMP:11060"/>
        <dbReference type="Rhea" id="RHEA-COMP:11605"/>
        <dbReference type="ChEBI" id="CHEBI:15378"/>
        <dbReference type="ChEBI" id="CHEBI:30013"/>
        <dbReference type="ChEBI" id="CHEBI:30616"/>
        <dbReference type="ChEBI" id="CHEBI:61977"/>
        <dbReference type="ChEBI" id="CHEBI:456216"/>
        <dbReference type="EC" id="2.7.11.1"/>
    </reaction>
</comment>
<dbReference type="Pfam" id="PF00069">
    <property type="entry name" value="Pkinase"/>
    <property type="match status" value="1"/>
</dbReference>
<dbReference type="SMART" id="SM00220">
    <property type="entry name" value="S_TKc"/>
    <property type="match status" value="1"/>
</dbReference>
<evidence type="ECO:0000313" key="13">
    <source>
        <dbReference type="EMBL" id="QQR92864.1"/>
    </source>
</evidence>
<dbReference type="PROSITE" id="PS50011">
    <property type="entry name" value="PROTEIN_KINASE_DOM"/>
    <property type="match status" value="1"/>
</dbReference>
<evidence type="ECO:0000259" key="12">
    <source>
        <dbReference type="PROSITE" id="PS50011"/>
    </source>
</evidence>